<evidence type="ECO:0000313" key="1">
    <source>
        <dbReference type="Proteomes" id="UP000492821"/>
    </source>
</evidence>
<dbReference type="AlphaFoldDB" id="A0A7E5A0F5"/>
<reference evidence="2" key="2">
    <citation type="submission" date="2020-10" db="UniProtKB">
        <authorList>
            <consortium name="WormBaseParasite"/>
        </authorList>
    </citation>
    <scope>IDENTIFICATION</scope>
</reference>
<proteinExistence type="predicted"/>
<name>A0A7E5A0F5_PANRE</name>
<accession>A0A7E5A0F5</accession>
<evidence type="ECO:0000313" key="2">
    <source>
        <dbReference type="WBParaSite" id="Pan_g6230.t1"/>
    </source>
</evidence>
<organism evidence="1 2">
    <name type="scientific">Panagrellus redivivus</name>
    <name type="common">Microworm</name>
    <dbReference type="NCBI Taxonomy" id="6233"/>
    <lineage>
        <taxon>Eukaryota</taxon>
        <taxon>Metazoa</taxon>
        <taxon>Ecdysozoa</taxon>
        <taxon>Nematoda</taxon>
        <taxon>Chromadorea</taxon>
        <taxon>Rhabditida</taxon>
        <taxon>Tylenchina</taxon>
        <taxon>Panagrolaimomorpha</taxon>
        <taxon>Panagrolaimoidea</taxon>
        <taxon>Panagrolaimidae</taxon>
        <taxon>Panagrellus</taxon>
    </lineage>
</organism>
<dbReference type="Proteomes" id="UP000492821">
    <property type="component" value="Unassembled WGS sequence"/>
</dbReference>
<reference evidence="1" key="1">
    <citation type="journal article" date="2013" name="Genetics">
        <title>The draft genome and transcriptome of Panagrellus redivivus are shaped by the harsh demands of a free-living lifestyle.</title>
        <authorList>
            <person name="Srinivasan J."/>
            <person name="Dillman A.R."/>
            <person name="Macchietto M.G."/>
            <person name="Heikkinen L."/>
            <person name="Lakso M."/>
            <person name="Fracchia K.M."/>
            <person name="Antoshechkin I."/>
            <person name="Mortazavi A."/>
            <person name="Wong G."/>
            <person name="Sternberg P.W."/>
        </authorList>
    </citation>
    <scope>NUCLEOTIDE SEQUENCE [LARGE SCALE GENOMIC DNA]</scope>
    <source>
        <strain evidence="1">MT8872</strain>
    </source>
</reference>
<keyword evidence="1" id="KW-1185">Reference proteome</keyword>
<sequence>MRKRMSKVDGNAKKQGLWPIWGFPVERHRASLMASIKDDDIVNAGEGFWSLGANCGRLQRLHGWIDFQPPTKLTPIRNGCPFCQAIKQMREGRRKKHTSFFRE</sequence>
<dbReference type="WBParaSite" id="Pan_g6230.t1">
    <property type="protein sequence ID" value="Pan_g6230.t1"/>
    <property type="gene ID" value="Pan_g6230"/>
</dbReference>
<protein>
    <submittedName>
        <fullName evidence="2">DUF4379 domain-containing protein</fullName>
    </submittedName>
</protein>